<evidence type="ECO:0000313" key="3">
    <source>
        <dbReference type="EMBL" id="XBM48925.1"/>
    </source>
</evidence>
<evidence type="ECO:0000256" key="1">
    <source>
        <dbReference type="SAM" id="MobiDB-lite"/>
    </source>
</evidence>
<sequence length="606" mass="64709">MRGKRGVADAPGGAWWREVTIVACALLLSVVLLIVFHSAGDAAWVHRYLSPVAGSDAAIWQVQTTFLSVGFAGLTIAAQLFAEAPLAIGTSRKRVLAYIGASWFVTAGLAGNAVMALESIWLQSATGVVIAFAWLAATAVLLMVSTSRLAHLFGHPSRLDEVVRSSLIETLSDRLDRVARRYSDARTGLEELLTSDSSRTSTRSISTLYVPVPQAGRVIRAIDPDAVRQAIASLDSSETERDRSDPALSGGDDPPQIVLDVRPGDRTRLGATAFRIVTSNRLDDAAAVRAVELLQSSIELEPPEAATAYEETEHEIATLTDAIGTSLRSGALATAERALELLGHIAQGVWMAGLDRADAAEGTSLTRGSGLLQSIVEVEQDVLLSPQVAEVFVTATTTRTLEAAATGSGGYIDECLRSFTRQWQDILSRGGPEFDALPVRIVACVQNLTLYSDPSASETHALRSRGTWAMVELVKLALDARRPEIAKLAADALRRLFELEPDGPARSEVRAGLLVLSGWLAYLADADDERYSPDPDLAAALVSDGSWDDILAAREVVDGGTPFSRWDRWETDSTSTGRVQSSALPGFIDRARDAALAGSSGDGQPR</sequence>
<gene>
    <name evidence="3" type="ORF">AAME72_03460</name>
</gene>
<accession>A0AAU7GBV6</accession>
<feature type="region of interest" description="Disordered" evidence="1">
    <location>
        <begin position="232"/>
        <end position="258"/>
    </location>
</feature>
<feature type="transmembrane region" description="Helical" evidence="2">
    <location>
        <begin position="95"/>
        <end position="114"/>
    </location>
</feature>
<evidence type="ECO:0008006" key="4">
    <source>
        <dbReference type="Google" id="ProtNLM"/>
    </source>
</evidence>
<dbReference type="RefSeq" id="WP_348788846.1">
    <property type="nucleotide sequence ID" value="NZ_CP157390.1"/>
</dbReference>
<reference evidence="3" key="1">
    <citation type="submission" date="2024-05" db="EMBL/GenBank/DDBJ databases">
        <title>The Natural Products Discovery Center: Release of the First 8490 Sequenced Strains for Exploring Actinobacteria Biosynthetic Diversity.</title>
        <authorList>
            <person name="Kalkreuter E."/>
            <person name="Kautsar S.A."/>
            <person name="Yang D."/>
            <person name="Bader C.D."/>
            <person name="Teijaro C.N."/>
            <person name="Fluegel L."/>
            <person name="Davis C.M."/>
            <person name="Simpson J.R."/>
            <person name="Lauterbach L."/>
            <person name="Steele A.D."/>
            <person name="Gui C."/>
            <person name="Meng S."/>
            <person name="Li G."/>
            <person name="Viehrig K."/>
            <person name="Ye F."/>
            <person name="Su P."/>
            <person name="Kiefer A.F."/>
            <person name="Nichols A."/>
            <person name="Cepeda A.J."/>
            <person name="Yan W."/>
            <person name="Fan B."/>
            <person name="Jiang Y."/>
            <person name="Adhikari A."/>
            <person name="Zheng C.-J."/>
            <person name="Schuster L."/>
            <person name="Cowan T.M."/>
            <person name="Smanski M.J."/>
            <person name="Chevrette M.G."/>
            <person name="de Carvalho L.P.S."/>
            <person name="Shen B."/>
        </authorList>
    </citation>
    <scope>NUCLEOTIDE SEQUENCE</scope>
    <source>
        <strain evidence="3">NPDC080035</strain>
    </source>
</reference>
<name>A0AAU7GBV6_9MICO</name>
<feature type="transmembrane region" description="Helical" evidence="2">
    <location>
        <begin position="59"/>
        <end position="83"/>
    </location>
</feature>
<organism evidence="3">
    <name type="scientific">Leifsonia sp. NPDC080035</name>
    <dbReference type="NCBI Taxonomy" id="3143936"/>
    <lineage>
        <taxon>Bacteria</taxon>
        <taxon>Bacillati</taxon>
        <taxon>Actinomycetota</taxon>
        <taxon>Actinomycetes</taxon>
        <taxon>Micrococcales</taxon>
        <taxon>Microbacteriaceae</taxon>
        <taxon>Leifsonia</taxon>
    </lineage>
</organism>
<dbReference type="AlphaFoldDB" id="A0AAU7GBV6"/>
<evidence type="ECO:0000256" key="2">
    <source>
        <dbReference type="SAM" id="Phobius"/>
    </source>
</evidence>
<feature type="transmembrane region" description="Helical" evidence="2">
    <location>
        <begin position="21"/>
        <end position="39"/>
    </location>
</feature>
<keyword evidence="2" id="KW-0812">Transmembrane</keyword>
<keyword evidence="2" id="KW-0472">Membrane</keyword>
<keyword evidence="2" id="KW-1133">Transmembrane helix</keyword>
<proteinExistence type="predicted"/>
<protein>
    <recommendedName>
        <fullName evidence="4">DUF2254 domain-containing protein</fullName>
    </recommendedName>
</protein>
<dbReference type="EMBL" id="CP157390">
    <property type="protein sequence ID" value="XBM48925.1"/>
    <property type="molecule type" value="Genomic_DNA"/>
</dbReference>
<feature type="transmembrane region" description="Helical" evidence="2">
    <location>
        <begin position="120"/>
        <end position="144"/>
    </location>
</feature>